<accession>A0ABW6KGP1</accession>
<keyword evidence="2" id="KW-1185">Reference proteome</keyword>
<proteinExistence type="predicted"/>
<sequence length="67" mass="7925">MWQWILIILAPFIVLALVEETVQGSVHRYVNGPSKLELKMKVYAKKLITKSKETFTKIKRKKHKEKE</sequence>
<evidence type="ECO:0000313" key="1">
    <source>
        <dbReference type="EMBL" id="MFE8702018.1"/>
    </source>
</evidence>
<dbReference type="EMBL" id="JBIACK010000008">
    <property type="protein sequence ID" value="MFE8702018.1"/>
    <property type="molecule type" value="Genomic_DNA"/>
</dbReference>
<name>A0ABW6KGP1_9BACI</name>
<gene>
    <name evidence="1" type="ORF">ACFYKX_15585</name>
</gene>
<dbReference type="Proteomes" id="UP001601059">
    <property type="component" value="Unassembled WGS sequence"/>
</dbReference>
<comment type="caution">
    <text evidence="1">The sequence shown here is derived from an EMBL/GenBank/DDBJ whole genome shotgun (WGS) entry which is preliminary data.</text>
</comment>
<organism evidence="1 2">
    <name type="scientific">Cytobacillus spartinae</name>
    <dbReference type="NCBI Taxonomy" id="3299023"/>
    <lineage>
        <taxon>Bacteria</taxon>
        <taxon>Bacillati</taxon>
        <taxon>Bacillota</taxon>
        <taxon>Bacilli</taxon>
        <taxon>Bacillales</taxon>
        <taxon>Bacillaceae</taxon>
        <taxon>Cytobacillus</taxon>
    </lineage>
</organism>
<reference evidence="1 2" key="1">
    <citation type="submission" date="2024-08" db="EMBL/GenBank/DDBJ databases">
        <title>Two novel Cytobacillus novel species.</title>
        <authorList>
            <person name="Liu G."/>
        </authorList>
    </citation>
    <scope>NUCLEOTIDE SEQUENCE [LARGE SCALE GENOMIC DNA]</scope>
    <source>
        <strain evidence="1 2">FJAT-54145</strain>
    </source>
</reference>
<dbReference type="RefSeq" id="WP_389361987.1">
    <property type="nucleotide sequence ID" value="NZ_JBIACK010000008.1"/>
</dbReference>
<evidence type="ECO:0000313" key="2">
    <source>
        <dbReference type="Proteomes" id="UP001601059"/>
    </source>
</evidence>
<protein>
    <submittedName>
        <fullName evidence="1">Uncharacterized protein</fullName>
    </submittedName>
</protein>